<feature type="region of interest" description="Disordered" evidence="1">
    <location>
        <begin position="1"/>
        <end position="43"/>
    </location>
</feature>
<protein>
    <submittedName>
        <fullName evidence="2">Uncharacterized protein</fullName>
    </submittedName>
</protein>
<evidence type="ECO:0000256" key="1">
    <source>
        <dbReference type="SAM" id="MobiDB-lite"/>
    </source>
</evidence>
<dbReference type="RefSeq" id="WP_244532604.1">
    <property type="nucleotide sequence ID" value="NZ_FOBW01000010.1"/>
</dbReference>
<accession>A0A1H8EL09</accession>
<feature type="compositionally biased region" description="Basic and acidic residues" evidence="1">
    <location>
        <begin position="34"/>
        <end position="43"/>
    </location>
</feature>
<dbReference type="EMBL" id="FOBW01000010">
    <property type="protein sequence ID" value="SEN20163.1"/>
    <property type="molecule type" value="Genomic_DNA"/>
</dbReference>
<feature type="compositionally biased region" description="Basic and acidic residues" evidence="1">
    <location>
        <begin position="7"/>
        <end position="21"/>
    </location>
</feature>
<dbReference type="InterPro" id="IPR046221">
    <property type="entry name" value="DUF6254"/>
</dbReference>
<gene>
    <name evidence="2" type="ORF">SAMN05192533_11020</name>
</gene>
<dbReference type="STRING" id="930146.SAMN05192533_11020"/>
<keyword evidence="3" id="KW-1185">Reference proteome</keyword>
<evidence type="ECO:0000313" key="2">
    <source>
        <dbReference type="EMBL" id="SEN20163.1"/>
    </source>
</evidence>
<evidence type="ECO:0000313" key="3">
    <source>
        <dbReference type="Proteomes" id="UP000198553"/>
    </source>
</evidence>
<sequence length="43" mass="5257">MTQSQSQRERQWRERKQEQNPHGKVKSFEQLAEEAGKTERENR</sequence>
<dbReference type="Proteomes" id="UP000198553">
    <property type="component" value="Unassembled WGS sequence"/>
</dbReference>
<proteinExistence type="predicted"/>
<dbReference type="AlphaFoldDB" id="A0A1H8EL09"/>
<dbReference type="Pfam" id="PF19767">
    <property type="entry name" value="DUF6254"/>
    <property type="match status" value="1"/>
</dbReference>
<reference evidence="3" key="1">
    <citation type="submission" date="2016-10" db="EMBL/GenBank/DDBJ databases">
        <authorList>
            <person name="Varghese N."/>
            <person name="Submissions S."/>
        </authorList>
    </citation>
    <scope>NUCLEOTIDE SEQUENCE [LARGE SCALE GENOMIC DNA]</scope>
    <source>
        <strain evidence="3">B48,IBRC-M 10115,DSM 25386,CECT 8001</strain>
    </source>
</reference>
<organism evidence="2 3">
    <name type="scientific">Mesobacillus persicus</name>
    <dbReference type="NCBI Taxonomy" id="930146"/>
    <lineage>
        <taxon>Bacteria</taxon>
        <taxon>Bacillati</taxon>
        <taxon>Bacillota</taxon>
        <taxon>Bacilli</taxon>
        <taxon>Bacillales</taxon>
        <taxon>Bacillaceae</taxon>
        <taxon>Mesobacillus</taxon>
    </lineage>
</organism>
<name>A0A1H8EL09_9BACI</name>